<keyword evidence="3" id="KW-0472">Membrane</keyword>
<dbReference type="Gene3D" id="3.60.21.10">
    <property type="match status" value="1"/>
</dbReference>
<keyword evidence="2" id="KW-0378">Hydrolase</keyword>
<feature type="transmembrane region" description="Helical" evidence="3">
    <location>
        <begin position="122"/>
        <end position="139"/>
    </location>
</feature>
<keyword evidence="1" id="KW-0479">Metal-binding</keyword>
<protein>
    <submittedName>
        <fullName evidence="5">Metallophosphoesterase</fullName>
    </submittedName>
</protein>
<dbReference type="SUPFAM" id="SSF56300">
    <property type="entry name" value="Metallo-dependent phosphatases"/>
    <property type="match status" value="1"/>
</dbReference>
<evidence type="ECO:0000256" key="3">
    <source>
        <dbReference type="SAM" id="Phobius"/>
    </source>
</evidence>
<evidence type="ECO:0000259" key="4">
    <source>
        <dbReference type="Pfam" id="PF00149"/>
    </source>
</evidence>
<keyword evidence="3" id="KW-1133">Transmembrane helix</keyword>
<accession>A0A7C2X970</accession>
<dbReference type="InterPro" id="IPR004843">
    <property type="entry name" value="Calcineurin-like_PHP"/>
</dbReference>
<dbReference type="EMBL" id="DSDS01000011">
    <property type="protein sequence ID" value="HET97197.1"/>
    <property type="molecule type" value="Genomic_DNA"/>
</dbReference>
<organism evidence="5">
    <name type="scientific">Desulfurivibrio alkaliphilus</name>
    <dbReference type="NCBI Taxonomy" id="427923"/>
    <lineage>
        <taxon>Bacteria</taxon>
        <taxon>Pseudomonadati</taxon>
        <taxon>Thermodesulfobacteriota</taxon>
        <taxon>Desulfobulbia</taxon>
        <taxon>Desulfobulbales</taxon>
        <taxon>Desulfobulbaceae</taxon>
        <taxon>Desulfurivibrio</taxon>
    </lineage>
</organism>
<proteinExistence type="predicted"/>
<dbReference type="GO" id="GO:0009245">
    <property type="term" value="P:lipid A biosynthetic process"/>
    <property type="evidence" value="ECO:0007669"/>
    <property type="project" value="TreeGrafter"/>
</dbReference>
<dbReference type="GO" id="GO:0046872">
    <property type="term" value="F:metal ion binding"/>
    <property type="evidence" value="ECO:0007669"/>
    <property type="project" value="UniProtKB-KW"/>
</dbReference>
<dbReference type="PANTHER" id="PTHR31302">
    <property type="entry name" value="TRANSMEMBRANE PROTEIN WITH METALLOPHOSPHOESTERASE DOMAIN-RELATED"/>
    <property type="match status" value="1"/>
</dbReference>
<dbReference type="GO" id="GO:0008758">
    <property type="term" value="F:UDP-2,3-diacylglucosamine hydrolase activity"/>
    <property type="evidence" value="ECO:0007669"/>
    <property type="project" value="TreeGrafter"/>
</dbReference>
<dbReference type="GO" id="GO:0016020">
    <property type="term" value="C:membrane"/>
    <property type="evidence" value="ECO:0007669"/>
    <property type="project" value="GOC"/>
</dbReference>
<dbReference type="Pfam" id="PF00149">
    <property type="entry name" value="Metallophos"/>
    <property type="match status" value="1"/>
</dbReference>
<sequence>MLLLLSAFLLIYGAMHCYFYWRLRGALPNLGAGRAMVGLFLLLMILAPVLVRLLEREGGAVAATLLAHLGFGWMGFLYLFTVVALMLDALRLLRIRLAGPPKLALPGVATSRWPARVPAPAAVFWLAFLAAVAGCAYGYREALDIRLEQVRIVSDKLPPAEGVVRIVQITDIHLGLIVRERRLERMLAVVAQARPDLLLATGDIVDGQGDGIAPLAEQFRRLKTPLGKFAILGNHEFYVGATASLDFHESAGFTVLRGELSRVTPWLTVAGVDDITGERLGLTPPGQEEELLALLPEETFNILLRHQPRVVPGGLVDLQLSGHIHRGQIFPFNLFTWLAYRVSTGLSVAADGRYLYVGRGTGTWGPPIRFLAPPEVTLIELIPAPAAS</sequence>
<reference evidence="5" key="1">
    <citation type="journal article" date="2020" name="mSystems">
        <title>Genome- and Community-Level Interaction Insights into Carbon Utilization and Element Cycling Functions of Hydrothermarchaeota in Hydrothermal Sediment.</title>
        <authorList>
            <person name="Zhou Z."/>
            <person name="Liu Y."/>
            <person name="Xu W."/>
            <person name="Pan J."/>
            <person name="Luo Z.H."/>
            <person name="Li M."/>
        </authorList>
    </citation>
    <scope>NUCLEOTIDE SEQUENCE [LARGE SCALE GENOMIC DNA]</scope>
    <source>
        <strain evidence="5">SpSt-1224</strain>
    </source>
</reference>
<dbReference type="InterPro" id="IPR051158">
    <property type="entry name" value="Metallophosphoesterase_sf"/>
</dbReference>
<dbReference type="InterPro" id="IPR029052">
    <property type="entry name" value="Metallo-depent_PP-like"/>
</dbReference>
<evidence type="ECO:0000256" key="1">
    <source>
        <dbReference type="ARBA" id="ARBA00022723"/>
    </source>
</evidence>
<evidence type="ECO:0000256" key="2">
    <source>
        <dbReference type="ARBA" id="ARBA00022801"/>
    </source>
</evidence>
<dbReference type="CDD" id="cd07385">
    <property type="entry name" value="MPP_YkuE_C"/>
    <property type="match status" value="1"/>
</dbReference>
<feature type="transmembrane region" description="Helical" evidence="3">
    <location>
        <begin position="33"/>
        <end position="54"/>
    </location>
</feature>
<feature type="domain" description="Calcineurin-like phosphoesterase" evidence="4">
    <location>
        <begin position="165"/>
        <end position="326"/>
    </location>
</feature>
<evidence type="ECO:0000313" key="5">
    <source>
        <dbReference type="EMBL" id="HET97197.1"/>
    </source>
</evidence>
<dbReference type="PANTHER" id="PTHR31302:SF31">
    <property type="entry name" value="PHOSPHODIESTERASE YAEI"/>
    <property type="match status" value="1"/>
</dbReference>
<feature type="transmembrane region" description="Helical" evidence="3">
    <location>
        <begin position="66"/>
        <end position="87"/>
    </location>
</feature>
<keyword evidence="3" id="KW-0812">Transmembrane</keyword>
<gene>
    <name evidence="5" type="ORF">ENN98_00545</name>
</gene>
<name>A0A7C2X970_9BACT</name>
<dbReference type="AlphaFoldDB" id="A0A7C2X970"/>
<dbReference type="Proteomes" id="UP000885986">
    <property type="component" value="Unassembled WGS sequence"/>
</dbReference>
<comment type="caution">
    <text evidence="5">The sequence shown here is derived from an EMBL/GenBank/DDBJ whole genome shotgun (WGS) entry which is preliminary data.</text>
</comment>